<reference evidence="1" key="2">
    <citation type="submission" date="2020-09" db="EMBL/GenBank/DDBJ databases">
        <authorList>
            <person name="Sun Q."/>
            <person name="Zhou Y."/>
        </authorList>
    </citation>
    <scope>NUCLEOTIDE SEQUENCE</scope>
    <source>
        <strain evidence="1">CGMCC 1.15178</strain>
    </source>
</reference>
<dbReference type="NCBIfam" id="TIGR00022">
    <property type="entry name" value="YhcH/YjgK/YiaL family protein"/>
    <property type="match status" value="1"/>
</dbReference>
<comment type="caution">
    <text evidence="1">The sequence shown here is derived from an EMBL/GenBank/DDBJ whole genome shotgun (WGS) entry which is preliminary data.</text>
</comment>
<dbReference type="SUPFAM" id="SSF51197">
    <property type="entry name" value="Clavaminate synthase-like"/>
    <property type="match status" value="1"/>
</dbReference>
<keyword evidence="2" id="KW-1185">Reference proteome</keyword>
<gene>
    <name evidence="1" type="ORF">GCM10010911_06850</name>
</gene>
<sequence length="73" mass="8432">MIVGDFRGYDQERVLYPAALIRALDYLKEADWSKLENGRYDIDGDRIFVNVGDGTTAHASQRKAERHIRYTDV</sequence>
<dbReference type="InterPro" id="IPR037012">
    <property type="entry name" value="NanQ/TabA/YiaL_sf"/>
</dbReference>
<organism evidence="1 2">
    <name type="scientific">Paenibacillus nasutitermitis</name>
    <dbReference type="NCBI Taxonomy" id="1652958"/>
    <lineage>
        <taxon>Bacteria</taxon>
        <taxon>Bacillati</taxon>
        <taxon>Bacillota</taxon>
        <taxon>Bacilli</taxon>
        <taxon>Bacillales</taxon>
        <taxon>Paenibacillaceae</taxon>
        <taxon>Paenibacillus</taxon>
    </lineage>
</organism>
<protein>
    <submittedName>
        <fullName evidence="1">Uncharacterized protein</fullName>
    </submittedName>
</protein>
<proteinExistence type="predicted"/>
<dbReference type="Proteomes" id="UP000612456">
    <property type="component" value="Unassembled WGS sequence"/>
</dbReference>
<dbReference type="InterPro" id="IPR004375">
    <property type="entry name" value="NanQ/TabA/YiaL"/>
</dbReference>
<evidence type="ECO:0000313" key="2">
    <source>
        <dbReference type="Proteomes" id="UP000612456"/>
    </source>
</evidence>
<dbReference type="PANTHER" id="PTHR34986:SF1">
    <property type="entry name" value="PROTEIN YIAL"/>
    <property type="match status" value="1"/>
</dbReference>
<evidence type="ECO:0000313" key="1">
    <source>
        <dbReference type="EMBL" id="GGD51900.1"/>
    </source>
</evidence>
<accession>A0A916YMQ1</accession>
<name>A0A916YMQ1_9BACL</name>
<dbReference type="AlphaFoldDB" id="A0A916YMQ1"/>
<reference evidence="1" key="1">
    <citation type="journal article" date="2014" name="Int. J. Syst. Evol. Microbiol.">
        <title>Complete genome sequence of Corynebacterium casei LMG S-19264T (=DSM 44701T), isolated from a smear-ripened cheese.</title>
        <authorList>
            <consortium name="US DOE Joint Genome Institute (JGI-PGF)"/>
            <person name="Walter F."/>
            <person name="Albersmeier A."/>
            <person name="Kalinowski J."/>
            <person name="Ruckert C."/>
        </authorList>
    </citation>
    <scope>NUCLEOTIDE SEQUENCE</scope>
    <source>
        <strain evidence="1">CGMCC 1.15178</strain>
    </source>
</reference>
<dbReference type="GO" id="GO:0005829">
    <property type="term" value="C:cytosol"/>
    <property type="evidence" value="ECO:0007669"/>
    <property type="project" value="TreeGrafter"/>
</dbReference>
<dbReference type="PANTHER" id="PTHR34986">
    <property type="entry name" value="EVOLVED BETA-GALACTOSIDASE SUBUNIT BETA"/>
    <property type="match status" value="1"/>
</dbReference>
<dbReference type="Gene3D" id="2.60.120.370">
    <property type="entry name" value="YhcH/YjgK/YiaL"/>
    <property type="match status" value="1"/>
</dbReference>
<dbReference type="EMBL" id="BMHP01000001">
    <property type="protein sequence ID" value="GGD51900.1"/>
    <property type="molecule type" value="Genomic_DNA"/>
</dbReference>
<dbReference type="Pfam" id="PF04074">
    <property type="entry name" value="DUF386"/>
    <property type="match status" value="1"/>
</dbReference>